<feature type="non-terminal residue" evidence="1">
    <location>
        <position position="65"/>
    </location>
</feature>
<evidence type="ECO:0000313" key="1">
    <source>
        <dbReference type="EMBL" id="SEO50435.1"/>
    </source>
</evidence>
<gene>
    <name evidence="1" type="ORF">SAMN05216404_1299</name>
</gene>
<sequence length="65" mass="7325">MPSGTFKISFQPERHYFIGKLVQIPARQVHVSRIFDDLLKQPGIGSPLTLQHICPLIPVLLYVGL</sequence>
<proteinExistence type="predicted"/>
<dbReference type="AlphaFoldDB" id="A0A1H8Q880"/>
<evidence type="ECO:0000313" key="2">
    <source>
        <dbReference type="Proteomes" id="UP000183898"/>
    </source>
</evidence>
<accession>A0A1H8Q880</accession>
<reference evidence="1 2" key="1">
    <citation type="submission" date="2016-10" db="EMBL/GenBank/DDBJ databases">
        <authorList>
            <person name="de Groot N.N."/>
        </authorList>
    </citation>
    <scope>NUCLEOTIDE SEQUENCE [LARGE SCALE GENOMIC DNA]</scope>
    <source>
        <strain evidence="1 2">Nl18</strain>
    </source>
</reference>
<protein>
    <submittedName>
        <fullName evidence="1">Uncharacterized protein</fullName>
    </submittedName>
</protein>
<name>A0A1H8Q880_9PROT</name>
<dbReference type="EMBL" id="FOCT01000029">
    <property type="protein sequence ID" value="SEO50435.1"/>
    <property type="molecule type" value="Genomic_DNA"/>
</dbReference>
<organism evidence="1 2">
    <name type="scientific">Nitrosospira multiformis</name>
    <dbReference type="NCBI Taxonomy" id="1231"/>
    <lineage>
        <taxon>Bacteria</taxon>
        <taxon>Pseudomonadati</taxon>
        <taxon>Pseudomonadota</taxon>
        <taxon>Betaproteobacteria</taxon>
        <taxon>Nitrosomonadales</taxon>
        <taxon>Nitrosomonadaceae</taxon>
        <taxon>Nitrosospira</taxon>
    </lineage>
</organism>
<dbReference type="Proteomes" id="UP000183898">
    <property type="component" value="Unassembled WGS sequence"/>
</dbReference>